<reference evidence="3 4" key="2">
    <citation type="journal article" date="2008" name="Nature">
        <title>The Phaeodactylum genome reveals the evolutionary history of diatom genomes.</title>
        <authorList>
            <person name="Bowler C."/>
            <person name="Allen A.E."/>
            <person name="Badger J.H."/>
            <person name="Grimwood J."/>
            <person name="Jabbari K."/>
            <person name="Kuo A."/>
            <person name="Maheswari U."/>
            <person name="Martens C."/>
            <person name="Maumus F."/>
            <person name="Otillar R.P."/>
            <person name="Rayko E."/>
            <person name="Salamov A."/>
            <person name="Vandepoele K."/>
            <person name="Beszteri B."/>
            <person name="Gruber A."/>
            <person name="Heijde M."/>
            <person name="Katinka M."/>
            <person name="Mock T."/>
            <person name="Valentin K."/>
            <person name="Verret F."/>
            <person name="Berges J.A."/>
            <person name="Brownlee C."/>
            <person name="Cadoret J.P."/>
            <person name="Chiovitti A."/>
            <person name="Choi C.J."/>
            <person name="Coesel S."/>
            <person name="De Martino A."/>
            <person name="Detter J.C."/>
            <person name="Durkin C."/>
            <person name="Falciatore A."/>
            <person name="Fournet J."/>
            <person name="Haruta M."/>
            <person name="Huysman M.J."/>
            <person name="Jenkins B.D."/>
            <person name="Jiroutova K."/>
            <person name="Jorgensen R.E."/>
            <person name="Joubert Y."/>
            <person name="Kaplan A."/>
            <person name="Kroger N."/>
            <person name="Kroth P.G."/>
            <person name="La Roche J."/>
            <person name="Lindquist E."/>
            <person name="Lommer M."/>
            <person name="Martin-Jezequel V."/>
            <person name="Lopez P.J."/>
            <person name="Lucas S."/>
            <person name="Mangogna M."/>
            <person name="McGinnis K."/>
            <person name="Medlin L.K."/>
            <person name="Montsant A."/>
            <person name="Oudot-Le Secq M.P."/>
            <person name="Napoli C."/>
            <person name="Obornik M."/>
            <person name="Parker M.S."/>
            <person name="Petit J.L."/>
            <person name="Porcel B.M."/>
            <person name="Poulsen N."/>
            <person name="Robison M."/>
            <person name="Rychlewski L."/>
            <person name="Rynearson T.A."/>
            <person name="Schmutz J."/>
            <person name="Shapiro H."/>
            <person name="Siaut M."/>
            <person name="Stanley M."/>
            <person name="Sussman M.R."/>
            <person name="Taylor A.R."/>
            <person name="Vardi A."/>
            <person name="von Dassow P."/>
            <person name="Vyverman W."/>
            <person name="Willis A."/>
            <person name="Wyrwicz L.S."/>
            <person name="Rokhsar D.S."/>
            <person name="Weissenbach J."/>
            <person name="Armbrust E.V."/>
            <person name="Green B.R."/>
            <person name="Van de Peer Y."/>
            <person name="Grigoriev I.V."/>
        </authorList>
    </citation>
    <scope>NUCLEOTIDE SEQUENCE [LARGE SCALE GENOMIC DNA]</scope>
    <source>
        <strain evidence="3 4">CCMP1335</strain>
    </source>
</reference>
<feature type="region of interest" description="Disordered" evidence="1">
    <location>
        <begin position="48"/>
        <end position="96"/>
    </location>
</feature>
<sequence length="141" mass="14674">MKSTCIATLAIIGSTTAQLVNVPKRVRNTAAVQPDSFEFGRQTIKHSVRKNRSLQESESMSMSMSIPSMDSVSMSMPTEPTYKPAVPEPDNTPVESGEGEVMGVDANGEAIYAAASKSSAAEVVAGAVSAVCVAFGAVALF</sequence>
<accession>B8LCQ3</accession>
<dbReference type="RefSeq" id="XP_002296739.1">
    <property type="nucleotide sequence ID" value="XM_002296703.1"/>
</dbReference>
<proteinExistence type="predicted"/>
<dbReference type="InParanoid" id="B8LCQ3"/>
<dbReference type="EMBL" id="DS999417">
    <property type="protein sequence ID" value="EED86940.1"/>
    <property type="molecule type" value="Genomic_DNA"/>
</dbReference>
<feature type="signal peptide" evidence="2">
    <location>
        <begin position="1"/>
        <end position="17"/>
    </location>
</feature>
<organism evidence="3 4">
    <name type="scientific">Thalassiosira pseudonana</name>
    <name type="common">Marine diatom</name>
    <name type="synonym">Cyclotella nana</name>
    <dbReference type="NCBI Taxonomy" id="35128"/>
    <lineage>
        <taxon>Eukaryota</taxon>
        <taxon>Sar</taxon>
        <taxon>Stramenopiles</taxon>
        <taxon>Ochrophyta</taxon>
        <taxon>Bacillariophyta</taxon>
        <taxon>Coscinodiscophyceae</taxon>
        <taxon>Thalassiosirophycidae</taxon>
        <taxon>Thalassiosirales</taxon>
        <taxon>Thalassiosiraceae</taxon>
        <taxon>Thalassiosira</taxon>
    </lineage>
</organism>
<evidence type="ECO:0000313" key="4">
    <source>
        <dbReference type="Proteomes" id="UP000001449"/>
    </source>
</evidence>
<keyword evidence="4" id="KW-1185">Reference proteome</keyword>
<evidence type="ECO:0000256" key="2">
    <source>
        <dbReference type="SAM" id="SignalP"/>
    </source>
</evidence>
<dbReference type="GeneID" id="7450024"/>
<keyword evidence="2" id="KW-0732">Signal</keyword>
<gene>
    <name evidence="3" type="ORF">THAPSDRAFT_10460</name>
</gene>
<dbReference type="HOGENOM" id="CLU_1829269_0_0_1"/>
<reference evidence="3 4" key="1">
    <citation type="journal article" date="2004" name="Science">
        <title>The genome of the diatom Thalassiosira pseudonana: ecology, evolution, and metabolism.</title>
        <authorList>
            <person name="Armbrust E.V."/>
            <person name="Berges J.A."/>
            <person name="Bowler C."/>
            <person name="Green B.R."/>
            <person name="Martinez D."/>
            <person name="Putnam N.H."/>
            <person name="Zhou S."/>
            <person name="Allen A.E."/>
            <person name="Apt K.E."/>
            <person name="Bechner M."/>
            <person name="Brzezinski M.A."/>
            <person name="Chaal B.K."/>
            <person name="Chiovitti A."/>
            <person name="Davis A.K."/>
            <person name="Demarest M.S."/>
            <person name="Detter J.C."/>
            <person name="Glavina T."/>
            <person name="Goodstein D."/>
            <person name="Hadi M.Z."/>
            <person name="Hellsten U."/>
            <person name="Hildebrand M."/>
            <person name="Jenkins B.D."/>
            <person name="Jurka J."/>
            <person name="Kapitonov V.V."/>
            <person name="Kroger N."/>
            <person name="Lau W.W."/>
            <person name="Lane T.W."/>
            <person name="Larimer F.W."/>
            <person name="Lippmeier J.C."/>
            <person name="Lucas S."/>
            <person name="Medina M."/>
            <person name="Montsant A."/>
            <person name="Obornik M."/>
            <person name="Parker M.S."/>
            <person name="Palenik B."/>
            <person name="Pazour G.J."/>
            <person name="Richardson P.M."/>
            <person name="Rynearson T.A."/>
            <person name="Saito M.A."/>
            <person name="Schwartz D.C."/>
            <person name="Thamatrakoln K."/>
            <person name="Valentin K."/>
            <person name="Vardi A."/>
            <person name="Wilkerson F.P."/>
            <person name="Rokhsar D.S."/>
        </authorList>
    </citation>
    <scope>NUCLEOTIDE SEQUENCE [LARGE SCALE GENOMIC DNA]</scope>
    <source>
        <strain evidence="3 4">CCMP1335</strain>
    </source>
</reference>
<evidence type="ECO:0000256" key="1">
    <source>
        <dbReference type="SAM" id="MobiDB-lite"/>
    </source>
</evidence>
<dbReference type="Proteomes" id="UP000001449">
    <property type="component" value="Chromosome 16"/>
</dbReference>
<feature type="chain" id="PRO_5002876611" evidence="2">
    <location>
        <begin position="18"/>
        <end position="141"/>
    </location>
</feature>
<dbReference type="PaxDb" id="35128-Thaps10460"/>
<feature type="compositionally biased region" description="Low complexity" evidence="1">
    <location>
        <begin position="57"/>
        <end position="76"/>
    </location>
</feature>
<name>B8LCQ3_THAPS</name>
<evidence type="ECO:0000313" key="3">
    <source>
        <dbReference type="EMBL" id="EED86940.1"/>
    </source>
</evidence>
<dbReference type="KEGG" id="tps:THAPSDRAFT_10460"/>
<dbReference type="AlphaFoldDB" id="B8LCQ3"/>
<protein>
    <submittedName>
        <fullName evidence="3">Uncharacterized protein</fullName>
    </submittedName>
</protein>